<dbReference type="SMART" id="SM00895">
    <property type="entry name" value="FCD"/>
    <property type="match status" value="1"/>
</dbReference>
<dbReference type="PROSITE" id="PS50949">
    <property type="entry name" value="HTH_GNTR"/>
    <property type="match status" value="1"/>
</dbReference>
<dbReference type="InterPro" id="IPR036390">
    <property type="entry name" value="WH_DNA-bd_sf"/>
</dbReference>
<dbReference type="PANTHER" id="PTHR43537:SF49">
    <property type="entry name" value="TRANSCRIPTIONAL REGULATORY PROTEIN"/>
    <property type="match status" value="1"/>
</dbReference>
<dbReference type="Gene3D" id="1.10.10.10">
    <property type="entry name" value="Winged helix-like DNA-binding domain superfamily/Winged helix DNA-binding domain"/>
    <property type="match status" value="1"/>
</dbReference>
<evidence type="ECO:0000259" key="4">
    <source>
        <dbReference type="PROSITE" id="PS50949"/>
    </source>
</evidence>
<evidence type="ECO:0000313" key="5">
    <source>
        <dbReference type="EMBL" id="SMP60769.1"/>
    </source>
</evidence>
<organism evidence="5 6">
    <name type="scientific">Noviherbaspirillum suwonense</name>
    <dbReference type="NCBI Taxonomy" id="1224511"/>
    <lineage>
        <taxon>Bacteria</taxon>
        <taxon>Pseudomonadati</taxon>
        <taxon>Pseudomonadota</taxon>
        <taxon>Betaproteobacteria</taxon>
        <taxon>Burkholderiales</taxon>
        <taxon>Oxalobacteraceae</taxon>
        <taxon>Noviherbaspirillum</taxon>
    </lineage>
</organism>
<proteinExistence type="predicted"/>
<accession>A0ABY1Q5W1</accession>
<keyword evidence="3" id="KW-0804">Transcription</keyword>
<dbReference type="InterPro" id="IPR000524">
    <property type="entry name" value="Tscrpt_reg_HTH_GntR"/>
</dbReference>
<reference evidence="5 6" key="1">
    <citation type="submission" date="2017-05" db="EMBL/GenBank/DDBJ databases">
        <authorList>
            <person name="Varghese N."/>
            <person name="Submissions S."/>
        </authorList>
    </citation>
    <scope>NUCLEOTIDE SEQUENCE [LARGE SCALE GENOMIC DNA]</scope>
    <source>
        <strain evidence="5 6">DSM 26001</strain>
    </source>
</reference>
<dbReference type="InterPro" id="IPR011711">
    <property type="entry name" value="GntR_C"/>
</dbReference>
<dbReference type="InterPro" id="IPR008920">
    <property type="entry name" value="TF_FadR/GntR_C"/>
</dbReference>
<dbReference type="Pfam" id="PF00392">
    <property type="entry name" value="GntR"/>
    <property type="match status" value="1"/>
</dbReference>
<name>A0ABY1Q5W1_9BURK</name>
<dbReference type="Gene3D" id="1.20.120.530">
    <property type="entry name" value="GntR ligand-binding domain-like"/>
    <property type="match status" value="1"/>
</dbReference>
<keyword evidence="6" id="KW-1185">Reference proteome</keyword>
<protein>
    <submittedName>
        <fullName evidence="5">Transcriptional regulator, GntR family</fullName>
    </submittedName>
</protein>
<dbReference type="Pfam" id="PF07729">
    <property type="entry name" value="FCD"/>
    <property type="match status" value="1"/>
</dbReference>
<keyword evidence="2" id="KW-0238">DNA-binding</keyword>
<dbReference type="PANTHER" id="PTHR43537">
    <property type="entry name" value="TRANSCRIPTIONAL REGULATOR, GNTR FAMILY"/>
    <property type="match status" value="1"/>
</dbReference>
<feature type="domain" description="HTH gntR-type" evidence="4">
    <location>
        <begin position="1"/>
        <end position="58"/>
    </location>
</feature>
<evidence type="ECO:0000256" key="1">
    <source>
        <dbReference type="ARBA" id="ARBA00023015"/>
    </source>
</evidence>
<evidence type="ECO:0000313" key="6">
    <source>
        <dbReference type="Proteomes" id="UP001158049"/>
    </source>
</evidence>
<dbReference type="InterPro" id="IPR036388">
    <property type="entry name" value="WH-like_DNA-bd_sf"/>
</dbReference>
<dbReference type="PRINTS" id="PR00035">
    <property type="entry name" value="HTHGNTR"/>
</dbReference>
<sequence length="209" mass="23187">MEQSFLDGTFLPGQVFDERSLAEKYAVSRTPVREAILRLVTQGLLQVMPRAGVLVPKLSIKELLSLLEMLAELEGACAKFAAKRMDSSERLALKEAFLACEAAAHAGDSAAYKKANAQFHEVIYAASRNDWAKTQIRALRLRCASYQRSRFDLPGRLEQSLQEHREVLLRIEAGDCEGARQAMIAHISVGGRDFAEFVSSLPSEFIGQE</sequence>
<dbReference type="EMBL" id="FXUL01000007">
    <property type="protein sequence ID" value="SMP60769.1"/>
    <property type="molecule type" value="Genomic_DNA"/>
</dbReference>
<evidence type="ECO:0000256" key="2">
    <source>
        <dbReference type="ARBA" id="ARBA00023125"/>
    </source>
</evidence>
<gene>
    <name evidence="5" type="ORF">SAMN06295970_10752</name>
</gene>
<dbReference type="Proteomes" id="UP001158049">
    <property type="component" value="Unassembled WGS sequence"/>
</dbReference>
<comment type="caution">
    <text evidence="5">The sequence shown here is derived from an EMBL/GenBank/DDBJ whole genome shotgun (WGS) entry which is preliminary data.</text>
</comment>
<dbReference type="SUPFAM" id="SSF48008">
    <property type="entry name" value="GntR ligand-binding domain-like"/>
    <property type="match status" value="1"/>
</dbReference>
<evidence type="ECO:0000256" key="3">
    <source>
        <dbReference type="ARBA" id="ARBA00023163"/>
    </source>
</evidence>
<keyword evidence="1" id="KW-0805">Transcription regulation</keyword>
<dbReference type="SMART" id="SM00345">
    <property type="entry name" value="HTH_GNTR"/>
    <property type="match status" value="1"/>
</dbReference>
<dbReference type="SUPFAM" id="SSF46785">
    <property type="entry name" value="Winged helix' DNA-binding domain"/>
    <property type="match status" value="1"/>
</dbReference>